<feature type="domain" description="OmpA-like" evidence="6">
    <location>
        <begin position="486"/>
        <end position="603"/>
    </location>
</feature>
<evidence type="ECO:0000256" key="4">
    <source>
        <dbReference type="PROSITE-ProRule" id="PRU00473"/>
    </source>
</evidence>
<dbReference type="SUPFAM" id="SSF103088">
    <property type="entry name" value="OmpA-like"/>
    <property type="match status" value="1"/>
</dbReference>
<protein>
    <submittedName>
        <fullName evidence="7">BON domain-containing protein</fullName>
    </submittedName>
</protein>
<evidence type="ECO:0000256" key="5">
    <source>
        <dbReference type="SAM" id="MobiDB-lite"/>
    </source>
</evidence>
<dbReference type="CDD" id="cd07185">
    <property type="entry name" value="OmpA_C-like"/>
    <property type="match status" value="1"/>
</dbReference>
<evidence type="ECO:0000313" key="7">
    <source>
        <dbReference type="EMBL" id="THH34417.1"/>
    </source>
</evidence>
<dbReference type="Pfam" id="PF00691">
    <property type="entry name" value="OmpA"/>
    <property type="match status" value="1"/>
</dbReference>
<evidence type="ECO:0000313" key="8">
    <source>
        <dbReference type="Proteomes" id="UP000306602"/>
    </source>
</evidence>
<dbReference type="PANTHER" id="PTHR30329:SF21">
    <property type="entry name" value="LIPOPROTEIN YIAD-RELATED"/>
    <property type="match status" value="1"/>
</dbReference>
<dbReference type="InterPro" id="IPR006665">
    <property type="entry name" value="OmpA-like"/>
</dbReference>
<keyword evidence="2 4" id="KW-0472">Membrane</keyword>
<evidence type="ECO:0000256" key="1">
    <source>
        <dbReference type="ARBA" id="ARBA00004442"/>
    </source>
</evidence>
<feature type="compositionally biased region" description="Basic and acidic residues" evidence="5">
    <location>
        <begin position="587"/>
        <end position="601"/>
    </location>
</feature>
<dbReference type="Pfam" id="PF04972">
    <property type="entry name" value="BON"/>
    <property type="match status" value="1"/>
</dbReference>
<sequence>MRLSTFLHVALTFVAAAIVALMAANASVGLIEDRSEIGVRQVLDDRELVWAEVSADGLQVTLTGTAPTESDRFQALAAAGSIVDAARVIDAMQVEAEAELAPPRFSIEILRNDAGISVIGLIPAAADREALTDRFERLADGTAFADFLESADYPTPDEWDESLGFALRALDKLPRAKVSVQSGRVDITAMAESEDDKAALERDLNRAAPSNLYLALNITAPRPVLTPFTLRFVRDADGIRFDACSADDEEARTRIVNAAFKAGLTGQPDCTIGMGVPTPRWSEAASLAIAAIAELEGGSVTFSDADVSLIAPEGTPQNTFDRIVGELENTLPDVFALTAVLPQPKSEQPQGPPEFTATLSPEGQVQLRGRIQDEVTRELATSYAQSLFGSAAVYTAARIDDSLPDGWSTRVLTGLEALGNLSNGAVVVTPDEVTVTGNTGEKEANARIAQLLADKLGEAQHFDISVTYQEKLDPASGIPTPEECEAEIAGIVAVSKINFEPGSANVDAAAMGTLDDIAEILKECGSIKLEIQGHTDSQGRESMNLSLSQERAQTVLDELRARRVLTSSFRAKGYGETQPVEDNGTEAGREANRRIEFRLIRPEPMTPEPQSALDSLAEQSNEDAPEEPASESEDAGDE</sequence>
<feature type="region of interest" description="Disordered" evidence="5">
    <location>
        <begin position="574"/>
        <end position="638"/>
    </location>
</feature>
<dbReference type="InterPro" id="IPR036737">
    <property type="entry name" value="OmpA-like_sf"/>
</dbReference>
<comment type="caution">
    <text evidence="7">The sequence shown here is derived from an EMBL/GenBank/DDBJ whole genome shotgun (WGS) entry which is preliminary data.</text>
</comment>
<organism evidence="7 8">
    <name type="scientific">Aliishimia ponticola</name>
    <dbReference type="NCBI Taxonomy" id="2499833"/>
    <lineage>
        <taxon>Bacteria</taxon>
        <taxon>Pseudomonadati</taxon>
        <taxon>Pseudomonadota</taxon>
        <taxon>Alphaproteobacteria</taxon>
        <taxon>Rhodobacterales</taxon>
        <taxon>Paracoccaceae</taxon>
        <taxon>Aliishimia</taxon>
    </lineage>
</organism>
<dbReference type="InterPro" id="IPR006664">
    <property type="entry name" value="OMP_bac"/>
</dbReference>
<dbReference type="InterPro" id="IPR007055">
    <property type="entry name" value="BON_dom"/>
</dbReference>
<accession>A0A4S4N7W6</accession>
<feature type="region of interest" description="Disordered" evidence="5">
    <location>
        <begin position="344"/>
        <end position="363"/>
    </location>
</feature>
<feature type="compositionally biased region" description="Polar residues" evidence="5">
    <location>
        <begin position="608"/>
        <end position="619"/>
    </location>
</feature>
<dbReference type="Gene3D" id="3.40.1520.20">
    <property type="match status" value="3"/>
</dbReference>
<feature type="compositionally biased region" description="Acidic residues" evidence="5">
    <location>
        <begin position="620"/>
        <end position="638"/>
    </location>
</feature>
<proteinExistence type="predicted"/>
<dbReference type="Gene3D" id="3.30.1330.60">
    <property type="entry name" value="OmpA-like domain"/>
    <property type="match status" value="1"/>
</dbReference>
<evidence type="ECO:0000256" key="3">
    <source>
        <dbReference type="ARBA" id="ARBA00023237"/>
    </source>
</evidence>
<dbReference type="PRINTS" id="PR01021">
    <property type="entry name" value="OMPADOMAIN"/>
</dbReference>
<name>A0A4S4N7W6_9RHOB</name>
<reference evidence="7 8" key="1">
    <citation type="submission" date="2019-04" db="EMBL/GenBank/DDBJ databases">
        <title>Shimia ponticola sp. nov., isolated from seawater.</title>
        <authorList>
            <person name="Kim Y.-O."/>
            <person name="Yoon J.-H."/>
        </authorList>
    </citation>
    <scope>NUCLEOTIDE SEQUENCE [LARGE SCALE GENOMIC DNA]</scope>
    <source>
        <strain evidence="7 8">MYP11</strain>
    </source>
</reference>
<comment type="subcellular location">
    <subcellularLocation>
        <location evidence="1">Cell outer membrane</location>
    </subcellularLocation>
</comment>
<dbReference type="GO" id="GO:0009279">
    <property type="term" value="C:cell outer membrane"/>
    <property type="evidence" value="ECO:0007669"/>
    <property type="project" value="UniProtKB-SubCell"/>
</dbReference>
<dbReference type="Proteomes" id="UP000306602">
    <property type="component" value="Unassembled WGS sequence"/>
</dbReference>
<dbReference type="RefSeq" id="WP_136464558.1">
    <property type="nucleotide sequence ID" value="NZ_SRKY01000006.1"/>
</dbReference>
<evidence type="ECO:0000256" key="2">
    <source>
        <dbReference type="ARBA" id="ARBA00023136"/>
    </source>
</evidence>
<keyword evidence="8" id="KW-1185">Reference proteome</keyword>
<keyword evidence="3" id="KW-0998">Cell outer membrane</keyword>
<evidence type="ECO:0000259" key="6">
    <source>
        <dbReference type="PROSITE" id="PS51123"/>
    </source>
</evidence>
<dbReference type="OrthoDB" id="5525824at2"/>
<dbReference type="PANTHER" id="PTHR30329">
    <property type="entry name" value="STATOR ELEMENT OF FLAGELLAR MOTOR COMPLEX"/>
    <property type="match status" value="1"/>
</dbReference>
<gene>
    <name evidence="7" type="ORF">E4Z66_18450</name>
</gene>
<dbReference type="InterPro" id="IPR050330">
    <property type="entry name" value="Bact_OuterMem_StrucFunc"/>
</dbReference>
<dbReference type="EMBL" id="SRKY01000006">
    <property type="protein sequence ID" value="THH34417.1"/>
    <property type="molecule type" value="Genomic_DNA"/>
</dbReference>
<dbReference type="AlphaFoldDB" id="A0A4S4N7W6"/>
<dbReference type="PROSITE" id="PS51123">
    <property type="entry name" value="OMPA_2"/>
    <property type="match status" value="1"/>
</dbReference>